<comment type="caution">
    <text evidence="2">The sequence shown here is derived from an EMBL/GenBank/DDBJ whole genome shotgun (WGS) entry which is preliminary data.</text>
</comment>
<protein>
    <recommendedName>
        <fullName evidence="4">G-protein coupled receptors family 1 profile domain-containing protein</fullName>
    </recommendedName>
</protein>
<evidence type="ECO:0000313" key="2">
    <source>
        <dbReference type="EMBL" id="CAL1541672.1"/>
    </source>
</evidence>
<evidence type="ECO:0000256" key="1">
    <source>
        <dbReference type="SAM" id="Phobius"/>
    </source>
</evidence>
<reference evidence="2 3" key="1">
    <citation type="submission" date="2024-04" db="EMBL/GenBank/DDBJ databases">
        <authorList>
            <consortium name="Genoscope - CEA"/>
            <person name="William W."/>
        </authorList>
    </citation>
    <scope>NUCLEOTIDE SEQUENCE [LARGE SCALE GENOMIC DNA]</scope>
</reference>
<evidence type="ECO:0000313" key="3">
    <source>
        <dbReference type="Proteomes" id="UP001497497"/>
    </source>
</evidence>
<dbReference type="AlphaFoldDB" id="A0AAV2I630"/>
<keyword evidence="3" id="KW-1185">Reference proteome</keyword>
<dbReference type="EMBL" id="CAXITT010000446">
    <property type="protein sequence ID" value="CAL1541672.1"/>
    <property type="molecule type" value="Genomic_DNA"/>
</dbReference>
<feature type="transmembrane region" description="Helical" evidence="1">
    <location>
        <begin position="66"/>
        <end position="86"/>
    </location>
</feature>
<sequence>MNHTFNETDTGFLEDHLSFMLLYLKLFRADFLTDCIMLPLGIVIQAWLLLAIVTSPGMRGRMRNKIIASFCVQHLLECLIFLPLNMDLDHRVFFGEMVSCHQLHALSNIILMQDFITNWTLVIFVAVYLAQVRDYTPQARLPALPACRAAFTILNKRVVATFALLASPWMIAFVIFPTMITYSRAILTQEHLGDCYFDYGDGYYIFKSVDTAVPPVFGPGASRDRGGVQTAPAVWGNLWDSVAVAGRVGGARTGCRHLVPVRGGGVGGGSVRNRTRPLIYYGDWSRL</sequence>
<feature type="transmembrane region" description="Helical" evidence="1">
    <location>
        <begin position="158"/>
        <end position="180"/>
    </location>
</feature>
<evidence type="ECO:0008006" key="4">
    <source>
        <dbReference type="Google" id="ProtNLM"/>
    </source>
</evidence>
<keyword evidence="1" id="KW-0812">Transmembrane</keyword>
<proteinExistence type="predicted"/>
<organism evidence="2 3">
    <name type="scientific">Lymnaea stagnalis</name>
    <name type="common">Great pond snail</name>
    <name type="synonym">Helix stagnalis</name>
    <dbReference type="NCBI Taxonomy" id="6523"/>
    <lineage>
        <taxon>Eukaryota</taxon>
        <taxon>Metazoa</taxon>
        <taxon>Spiralia</taxon>
        <taxon>Lophotrochozoa</taxon>
        <taxon>Mollusca</taxon>
        <taxon>Gastropoda</taxon>
        <taxon>Heterobranchia</taxon>
        <taxon>Euthyneura</taxon>
        <taxon>Panpulmonata</taxon>
        <taxon>Hygrophila</taxon>
        <taxon>Lymnaeoidea</taxon>
        <taxon>Lymnaeidae</taxon>
        <taxon>Lymnaea</taxon>
    </lineage>
</organism>
<name>A0AAV2I630_LYMST</name>
<gene>
    <name evidence="2" type="ORF">GSLYS_00015278001</name>
</gene>
<accession>A0AAV2I630</accession>
<dbReference type="Proteomes" id="UP001497497">
    <property type="component" value="Unassembled WGS sequence"/>
</dbReference>
<feature type="transmembrane region" description="Helical" evidence="1">
    <location>
        <begin position="106"/>
        <end position="130"/>
    </location>
</feature>
<feature type="transmembrane region" description="Helical" evidence="1">
    <location>
        <begin position="31"/>
        <end position="54"/>
    </location>
</feature>
<keyword evidence="1" id="KW-1133">Transmembrane helix</keyword>
<keyword evidence="1" id="KW-0472">Membrane</keyword>